<evidence type="ECO:0000313" key="5">
    <source>
        <dbReference type="Proteomes" id="UP001596997"/>
    </source>
</evidence>
<dbReference type="Gene3D" id="3.20.20.80">
    <property type="entry name" value="Glycosidases"/>
    <property type="match status" value="1"/>
</dbReference>
<dbReference type="PANTHER" id="PTHR34135">
    <property type="entry name" value="LYSOZYME"/>
    <property type="match status" value="1"/>
</dbReference>
<dbReference type="SUPFAM" id="SSF51445">
    <property type="entry name" value="(Trans)glycosidases"/>
    <property type="match status" value="1"/>
</dbReference>
<comment type="similarity">
    <text evidence="1">Belongs to the glycosyl hydrolase 25 family.</text>
</comment>
<accession>A0ABW3HZY5</accession>
<evidence type="ECO:0000313" key="4">
    <source>
        <dbReference type="EMBL" id="MFD0963120.1"/>
    </source>
</evidence>
<keyword evidence="3" id="KW-0326">Glycosidase</keyword>
<dbReference type="RefSeq" id="WP_377713507.1">
    <property type="nucleotide sequence ID" value="NZ_JBHTJM010000005.1"/>
</dbReference>
<sequence length="258" mass="29529">MKKYKNCFWMLFLGVILLSCQSKKVNPIDKESASKPKKILDTVDATKEKVKFVYGIDVSKYQGDEIGFLSKKSDSLSFVICKATEGITYIDPDFKHNWNMISEKKFIRGAYHFYRSNDDPKAQAKNFIQALASIEKTDLPPIIDFEEGGIDQTQSVEQVQSTLLVFINAVEKALNRKVIIYTDINTGNKYLNKSLFATYPLWIANYNNKSQPDLPIAWKKNNWILWQKTASYKIGTNLNDFDVFNGSLSDLKGFIEVN</sequence>
<proteinExistence type="inferred from homology"/>
<keyword evidence="5" id="KW-1185">Reference proteome</keyword>
<keyword evidence="2" id="KW-0378">Hydrolase</keyword>
<dbReference type="PROSITE" id="PS51904">
    <property type="entry name" value="GLYCOSYL_HYDROL_F25_2"/>
    <property type="match status" value="1"/>
</dbReference>
<comment type="caution">
    <text evidence="4">The sequence shown here is derived from an EMBL/GenBank/DDBJ whole genome shotgun (WGS) entry which is preliminary data.</text>
</comment>
<dbReference type="InterPro" id="IPR018077">
    <property type="entry name" value="Glyco_hydro_fam25_subgr"/>
</dbReference>
<dbReference type="EMBL" id="JBHTJM010000005">
    <property type="protein sequence ID" value="MFD0963120.1"/>
    <property type="molecule type" value="Genomic_DNA"/>
</dbReference>
<dbReference type="PANTHER" id="PTHR34135:SF2">
    <property type="entry name" value="LYSOZYME"/>
    <property type="match status" value="1"/>
</dbReference>
<reference evidence="5" key="1">
    <citation type="journal article" date="2019" name="Int. J. Syst. Evol. Microbiol.">
        <title>The Global Catalogue of Microorganisms (GCM) 10K type strain sequencing project: providing services to taxonomists for standard genome sequencing and annotation.</title>
        <authorList>
            <consortium name="The Broad Institute Genomics Platform"/>
            <consortium name="The Broad Institute Genome Sequencing Center for Infectious Disease"/>
            <person name="Wu L."/>
            <person name="Ma J."/>
        </authorList>
    </citation>
    <scope>NUCLEOTIDE SEQUENCE [LARGE SCALE GENOMIC DNA]</scope>
    <source>
        <strain evidence="5">CCUG 62114</strain>
    </source>
</reference>
<protein>
    <submittedName>
        <fullName evidence="4">GH25 family lysozyme</fullName>
    </submittedName>
</protein>
<evidence type="ECO:0000256" key="3">
    <source>
        <dbReference type="ARBA" id="ARBA00023295"/>
    </source>
</evidence>
<dbReference type="Pfam" id="PF01183">
    <property type="entry name" value="Glyco_hydro_25"/>
    <property type="match status" value="1"/>
</dbReference>
<evidence type="ECO:0000256" key="2">
    <source>
        <dbReference type="ARBA" id="ARBA00022801"/>
    </source>
</evidence>
<dbReference type="PROSITE" id="PS51257">
    <property type="entry name" value="PROKAR_LIPOPROTEIN"/>
    <property type="match status" value="1"/>
</dbReference>
<dbReference type="Proteomes" id="UP001596997">
    <property type="component" value="Unassembled WGS sequence"/>
</dbReference>
<name>A0ABW3HZY5_9FLAO</name>
<organism evidence="4 5">
    <name type="scientific">Pseudofulvibacter geojedonensis</name>
    <dbReference type="NCBI Taxonomy" id="1123758"/>
    <lineage>
        <taxon>Bacteria</taxon>
        <taxon>Pseudomonadati</taxon>
        <taxon>Bacteroidota</taxon>
        <taxon>Flavobacteriia</taxon>
        <taxon>Flavobacteriales</taxon>
        <taxon>Flavobacteriaceae</taxon>
        <taxon>Pseudofulvibacter</taxon>
    </lineage>
</organism>
<dbReference type="InterPro" id="IPR017853">
    <property type="entry name" value="GH"/>
</dbReference>
<dbReference type="SMART" id="SM00641">
    <property type="entry name" value="Glyco_25"/>
    <property type="match status" value="1"/>
</dbReference>
<gene>
    <name evidence="4" type="ORF">ACFQ1O_03770</name>
</gene>
<dbReference type="InterPro" id="IPR002053">
    <property type="entry name" value="Glyco_hydro_25"/>
</dbReference>
<evidence type="ECO:0000256" key="1">
    <source>
        <dbReference type="ARBA" id="ARBA00010646"/>
    </source>
</evidence>